<reference evidence="1 2" key="1">
    <citation type="journal article" date="2019" name="Sci. Data">
        <title>Hybrid genome assembly and annotation of Danionella translucida.</title>
        <authorList>
            <person name="Kadobianskyi M."/>
            <person name="Schulze L."/>
            <person name="Schuelke M."/>
            <person name="Judkewitz B."/>
        </authorList>
    </citation>
    <scope>NUCLEOTIDE SEQUENCE [LARGE SCALE GENOMIC DNA]</scope>
    <source>
        <strain evidence="1 2">Bolton</strain>
    </source>
</reference>
<organism evidence="1 2">
    <name type="scientific">Danionella cerebrum</name>
    <dbReference type="NCBI Taxonomy" id="2873325"/>
    <lineage>
        <taxon>Eukaryota</taxon>
        <taxon>Metazoa</taxon>
        <taxon>Chordata</taxon>
        <taxon>Craniata</taxon>
        <taxon>Vertebrata</taxon>
        <taxon>Euteleostomi</taxon>
        <taxon>Actinopterygii</taxon>
        <taxon>Neopterygii</taxon>
        <taxon>Teleostei</taxon>
        <taxon>Ostariophysi</taxon>
        <taxon>Cypriniformes</taxon>
        <taxon>Danionidae</taxon>
        <taxon>Danioninae</taxon>
        <taxon>Danionella</taxon>
    </lineage>
</organism>
<dbReference type="PANTHER" id="PTHR46348">
    <property type="entry name" value="DELETED IN LUNG AND ESOPHAGEAL CANCER PROTEIN 1"/>
    <property type="match status" value="1"/>
</dbReference>
<feature type="non-terminal residue" evidence="1">
    <location>
        <position position="1"/>
    </location>
</feature>
<name>A0A553QWD7_9TELE</name>
<dbReference type="GO" id="GO:0008285">
    <property type="term" value="P:negative regulation of cell population proliferation"/>
    <property type="evidence" value="ECO:0007669"/>
    <property type="project" value="InterPro"/>
</dbReference>
<evidence type="ECO:0000313" key="1">
    <source>
        <dbReference type="EMBL" id="TRY94279.1"/>
    </source>
</evidence>
<gene>
    <name evidence="1" type="ORF">DNTS_015456</name>
</gene>
<evidence type="ECO:0008006" key="3">
    <source>
        <dbReference type="Google" id="ProtNLM"/>
    </source>
</evidence>
<proteinExistence type="predicted"/>
<protein>
    <recommendedName>
        <fullName evidence="3">Deleted in lung and esophageal cancer 1</fullName>
    </recommendedName>
</protein>
<dbReference type="GO" id="GO:0015631">
    <property type="term" value="F:tubulin binding"/>
    <property type="evidence" value="ECO:0007669"/>
    <property type="project" value="TreeGrafter"/>
</dbReference>
<evidence type="ECO:0000313" key="2">
    <source>
        <dbReference type="Proteomes" id="UP000316079"/>
    </source>
</evidence>
<dbReference type="Gene3D" id="2.60.40.10">
    <property type="entry name" value="Immunoglobulins"/>
    <property type="match status" value="2"/>
</dbReference>
<sequence length="632" mass="69299">VNVVPPSQLQGAQAHLCSAAFAPHAGVLEPSGETEVTVSFTAHTVEELTEVTAVCEVEGMQNLLVLGFVSKPRSLRVSYTLPSDDVHSEDDGEKPISLNLSEHGPVFIGSFVTSQFLLNNRSAITAPFTVEAEYFTGFCPSQSFRQSKRIPGPLQAMQAKKRQQKAYEEFVSSLLSHGRGGTFFIEPNSGILGPFESRTINITAFTDMWGDYQDRLICKVGDLEPHYIPVKMCVRGCPVHFQMIGPQPENQNQGPTIRFGSHVSGGDTVSRSLRLVNSSPFDIRIDWVTYNLEEGDRKLLDLLVTCGEAFPQKDADGNEILGGLDSSVVFLPTWDESHTPSREGSSSTFMTQSDDFGENAECCDEEEDRGASVSQAPVKKLFSVFLRPHEGNLASQTPGKVERVQGYELKPLRLDMQANVKPATLSVQMADETEVVEFLAAASDILEETTQTQKESRLTRTFQLKNDTDMVLSFRLSTNPPFSVLLPRLISSSSAHKHTRGLSGPGEDQATLLLQPKHIMQIKVAFHNSASLLTCLNEACEGSDAQLPASLLCSDEGERTLHFQQSLTIQYSNNSIQTVSLHARLALPTLHLSSATVDFGTCYVGQTVVKEIYLYNRGGSCSYWTALTGKMS</sequence>
<dbReference type="Proteomes" id="UP000316079">
    <property type="component" value="Unassembled WGS sequence"/>
</dbReference>
<dbReference type="InterPro" id="IPR013783">
    <property type="entry name" value="Ig-like_fold"/>
</dbReference>
<dbReference type="EMBL" id="SRMA01025463">
    <property type="protein sequence ID" value="TRY94279.1"/>
    <property type="molecule type" value="Genomic_DNA"/>
</dbReference>
<dbReference type="STRING" id="623744.A0A553QWD7"/>
<dbReference type="PANTHER" id="PTHR46348:SF1">
    <property type="entry name" value="DELETED IN LUNG AND ESOPHAGEAL CANCER PROTEIN 1"/>
    <property type="match status" value="1"/>
</dbReference>
<dbReference type="GO" id="GO:0005929">
    <property type="term" value="C:cilium"/>
    <property type="evidence" value="ECO:0007669"/>
    <property type="project" value="TreeGrafter"/>
</dbReference>
<dbReference type="AlphaFoldDB" id="A0A553QWD7"/>
<dbReference type="Pfam" id="PF23316">
    <property type="entry name" value="Ig_DLEC1_6th"/>
    <property type="match status" value="1"/>
</dbReference>
<accession>A0A553QWD7</accession>
<keyword evidence="2" id="KW-1185">Reference proteome</keyword>
<dbReference type="GO" id="GO:0005737">
    <property type="term" value="C:cytoplasm"/>
    <property type="evidence" value="ECO:0007669"/>
    <property type="project" value="TreeGrafter"/>
</dbReference>
<dbReference type="InterPro" id="IPR033304">
    <property type="entry name" value="DLEC1"/>
</dbReference>
<dbReference type="OrthoDB" id="2115465at2759"/>
<comment type="caution">
    <text evidence="1">The sequence shown here is derived from an EMBL/GenBank/DDBJ whole genome shotgun (WGS) entry which is preliminary data.</text>
</comment>